<evidence type="ECO:0000313" key="9">
    <source>
        <dbReference type="Proteomes" id="UP000271974"/>
    </source>
</evidence>
<evidence type="ECO:0000256" key="2">
    <source>
        <dbReference type="ARBA" id="ARBA00022723"/>
    </source>
</evidence>
<reference evidence="8 9" key="1">
    <citation type="submission" date="2019-01" db="EMBL/GenBank/DDBJ databases">
        <title>A draft genome assembly of the solar-powered sea slug Elysia chlorotica.</title>
        <authorList>
            <person name="Cai H."/>
            <person name="Li Q."/>
            <person name="Fang X."/>
            <person name="Li J."/>
            <person name="Curtis N.E."/>
            <person name="Altenburger A."/>
            <person name="Shibata T."/>
            <person name="Feng M."/>
            <person name="Maeda T."/>
            <person name="Schwartz J.A."/>
            <person name="Shigenobu S."/>
            <person name="Lundholm N."/>
            <person name="Nishiyama T."/>
            <person name="Yang H."/>
            <person name="Hasebe M."/>
            <person name="Li S."/>
            <person name="Pierce S.K."/>
            <person name="Wang J."/>
        </authorList>
    </citation>
    <scope>NUCLEOTIDE SEQUENCE [LARGE SCALE GENOMIC DNA]</scope>
    <source>
        <strain evidence="8">EC2010</strain>
        <tissue evidence="8">Whole organism of an adult</tissue>
    </source>
</reference>
<dbReference type="GO" id="GO:0046872">
    <property type="term" value="F:metal ion binding"/>
    <property type="evidence" value="ECO:0007669"/>
    <property type="project" value="UniProtKB-KW"/>
</dbReference>
<name>A0A433SQB4_ELYCH</name>
<dbReference type="OrthoDB" id="44061at2759"/>
<dbReference type="PROSITE" id="PS51790">
    <property type="entry name" value="MSRB"/>
    <property type="match status" value="1"/>
</dbReference>
<dbReference type="InterPro" id="IPR011057">
    <property type="entry name" value="Mss4-like_sf"/>
</dbReference>
<evidence type="ECO:0000256" key="3">
    <source>
        <dbReference type="ARBA" id="ARBA00022833"/>
    </source>
</evidence>
<evidence type="ECO:0000259" key="7">
    <source>
        <dbReference type="PROSITE" id="PS51790"/>
    </source>
</evidence>
<sequence>MGCCCSNNVPELQDTTKEQRPGRVNLSEAEWKAKLTPEQFNVCRRHQTERAWTGALLDNNRPGVYSCVCCGADLFSSGTKFDSGSGWPSFFDVLQDKDQSSLPAVDIRQDNTLGMSRTEVRCGKCGSHIGHVFKDGPRPTGLRYCMNSVALKFKATQ</sequence>
<dbReference type="Proteomes" id="UP000271974">
    <property type="component" value="Unassembled WGS sequence"/>
</dbReference>
<keyword evidence="9" id="KW-1185">Reference proteome</keyword>
<evidence type="ECO:0000313" key="8">
    <source>
        <dbReference type="EMBL" id="RUS71441.1"/>
    </source>
</evidence>
<protein>
    <recommendedName>
        <fullName evidence="6">Peptide-methionine (R)-S-oxide reductase</fullName>
        <ecNumber evidence="6">1.8.4.12</ecNumber>
    </recommendedName>
</protein>
<comment type="function">
    <text evidence="6">Methionine-sulfoxide reductase that specifically reduces methionine (R)-sulfoxide back to methionine. While in many cases methionine oxidation is the result of random oxidation following oxidative stress, methionine oxidation is also a post-translational modification that takes place on specific residues.</text>
</comment>
<dbReference type="PANTHER" id="PTHR10173">
    <property type="entry name" value="METHIONINE SULFOXIDE REDUCTASE"/>
    <property type="match status" value="1"/>
</dbReference>
<dbReference type="GO" id="GO:0005737">
    <property type="term" value="C:cytoplasm"/>
    <property type="evidence" value="ECO:0007669"/>
    <property type="project" value="TreeGrafter"/>
</dbReference>
<dbReference type="Gene3D" id="2.170.150.20">
    <property type="entry name" value="Peptide methionine sulfoxide reductase"/>
    <property type="match status" value="1"/>
</dbReference>
<dbReference type="InterPro" id="IPR002579">
    <property type="entry name" value="Met_Sox_Rdtase_MsrB_dom"/>
</dbReference>
<comment type="catalytic activity">
    <reaction evidence="5 6">
        <text>L-methionyl-[protein] + [thioredoxin]-disulfide + H2O = L-methionyl-(R)-S-oxide-[protein] + [thioredoxin]-dithiol</text>
        <dbReference type="Rhea" id="RHEA:24164"/>
        <dbReference type="Rhea" id="RHEA-COMP:10698"/>
        <dbReference type="Rhea" id="RHEA-COMP:10700"/>
        <dbReference type="Rhea" id="RHEA-COMP:12313"/>
        <dbReference type="Rhea" id="RHEA-COMP:12314"/>
        <dbReference type="ChEBI" id="CHEBI:15377"/>
        <dbReference type="ChEBI" id="CHEBI:16044"/>
        <dbReference type="ChEBI" id="CHEBI:29950"/>
        <dbReference type="ChEBI" id="CHEBI:45764"/>
        <dbReference type="ChEBI" id="CHEBI:50058"/>
        <dbReference type="EC" id="1.8.4.12"/>
    </reaction>
</comment>
<dbReference type="EMBL" id="RQTK01001211">
    <property type="protein sequence ID" value="RUS71441.1"/>
    <property type="molecule type" value="Genomic_DNA"/>
</dbReference>
<evidence type="ECO:0000256" key="1">
    <source>
        <dbReference type="ARBA" id="ARBA00007174"/>
    </source>
</evidence>
<comment type="caution">
    <text evidence="8">The sequence shown here is derived from an EMBL/GenBank/DDBJ whole genome shotgun (WGS) entry which is preliminary data.</text>
</comment>
<comment type="similarity">
    <text evidence="1 6">Belongs to the MsrB Met sulfoxide reductase family.</text>
</comment>
<dbReference type="GO" id="GO:0033743">
    <property type="term" value="F:peptide-methionine (R)-S-oxide reductase activity"/>
    <property type="evidence" value="ECO:0007669"/>
    <property type="project" value="UniProtKB-EC"/>
</dbReference>
<dbReference type="Pfam" id="PF01641">
    <property type="entry name" value="SelR"/>
    <property type="match status" value="1"/>
</dbReference>
<dbReference type="PANTHER" id="PTHR10173:SF52">
    <property type="entry name" value="METHIONINE-R-SULFOXIDE REDUCTASE B1"/>
    <property type="match status" value="1"/>
</dbReference>
<evidence type="ECO:0000256" key="6">
    <source>
        <dbReference type="RuleBase" id="RU365044"/>
    </source>
</evidence>
<dbReference type="STRING" id="188477.A0A433SQB4"/>
<dbReference type="GO" id="GO:0006979">
    <property type="term" value="P:response to oxidative stress"/>
    <property type="evidence" value="ECO:0007669"/>
    <property type="project" value="InterPro"/>
</dbReference>
<dbReference type="AlphaFoldDB" id="A0A433SQB4"/>
<dbReference type="GO" id="GO:0030091">
    <property type="term" value="P:protein repair"/>
    <property type="evidence" value="ECO:0007669"/>
    <property type="project" value="InterPro"/>
</dbReference>
<gene>
    <name evidence="8" type="ORF">EGW08_020802</name>
</gene>
<dbReference type="EC" id="1.8.4.12" evidence="6"/>
<organism evidence="8 9">
    <name type="scientific">Elysia chlorotica</name>
    <name type="common">Eastern emerald elysia</name>
    <name type="synonym">Sea slug</name>
    <dbReference type="NCBI Taxonomy" id="188477"/>
    <lineage>
        <taxon>Eukaryota</taxon>
        <taxon>Metazoa</taxon>
        <taxon>Spiralia</taxon>
        <taxon>Lophotrochozoa</taxon>
        <taxon>Mollusca</taxon>
        <taxon>Gastropoda</taxon>
        <taxon>Heterobranchia</taxon>
        <taxon>Euthyneura</taxon>
        <taxon>Panpulmonata</taxon>
        <taxon>Sacoglossa</taxon>
        <taxon>Placobranchoidea</taxon>
        <taxon>Plakobranchidae</taxon>
        <taxon>Elysia</taxon>
    </lineage>
</organism>
<evidence type="ECO:0000256" key="4">
    <source>
        <dbReference type="ARBA" id="ARBA00023002"/>
    </source>
</evidence>
<feature type="domain" description="MsrB" evidence="7">
    <location>
        <begin position="28"/>
        <end position="156"/>
    </location>
</feature>
<proteinExistence type="inferred from homology"/>
<dbReference type="FunFam" id="2.170.150.20:FF:000001">
    <property type="entry name" value="Peptide methionine sulfoxide reductase MsrB"/>
    <property type="match status" value="1"/>
</dbReference>
<keyword evidence="3 6" id="KW-0862">Zinc</keyword>
<keyword evidence="4 6" id="KW-0560">Oxidoreductase</keyword>
<keyword evidence="2 6" id="KW-0479">Metal-binding</keyword>
<dbReference type="SUPFAM" id="SSF51316">
    <property type="entry name" value="Mss4-like"/>
    <property type="match status" value="1"/>
</dbReference>
<dbReference type="NCBIfam" id="TIGR00357">
    <property type="entry name" value="peptide-methionine (R)-S-oxide reductase MsrB"/>
    <property type="match status" value="1"/>
</dbReference>
<comment type="cofactor">
    <cofactor evidence="6">
        <name>Zn(2+)</name>
        <dbReference type="ChEBI" id="CHEBI:29105"/>
    </cofactor>
    <text evidence="6">Binds 1 zinc ion per subunit.</text>
</comment>
<dbReference type="InterPro" id="IPR028427">
    <property type="entry name" value="Met_Sox_Rdtase_MsrB"/>
</dbReference>
<evidence type="ECO:0000256" key="5">
    <source>
        <dbReference type="ARBA" id="ARBA00048488"/>
    </source>
</evidence>
<accession>A0A433SQB4</accession>